<protein>
    <recommendedName>
        <fullName evidence="4">YbaB/EbfC DNA-binding family protein</fullName>
    </recommendedName>
</protein>
<dbReference type="InterPro" id="IPR004401">
    <property type="entry name" value="YbaB/EbfC"/>
</dbReference>
<feature type="region of interest" description="Disordered" evidence="1">
    <location>
        <begin position="108"/>
        <end position="150"/>
    </location>
</feature>
<accession>A0A8J3CH10</accession>
<dbReference type="Pfam" id="PF02575">
    <property type="entry name" value="YbaB_DNA_bd"/>
    <property type="match status" value="1"/>
</dbReference>
<evidence type="ECO:0000313" key="3">
    <source>
        <dbReference type="Proteomes" id="UP000637578"/>
    </source>
</evidence>
<name>A0A8J3CH10_9PSEU</name>
<dbReference type="SUPFAM" id="SSF82607">
    <property type="entry name" value="YbaB-like"/>
    <property type="match status" value="1"/>
</dbReference>
<gene>
    <name evidence="2" type="ORF">GCM10012275_40900</name>
</gene>
<dbReference type="InterPro" id="IPR036894">
    <property type="entry name" value="YbaB-like_sf"/>
</dbReference>
<dbReference type="AlphaFoldDB" id="A0A8J3CH10"/>
<evidence type="ECO:0008006" key="4">
    <source>
        <dbReference type="Google" id="ProtNLM"/>
    </source>
</evidence>
<evidence type="ECO:0000256" key="1">
    <source>
        <dbReference type="SAM" id="MobiDB-lite"/>
    </source>
</evidence>
<keyword evidence="3" id="KW-1185">Reference proteome</keyword>
<reference evidence="2" key="2">
    <citation type="submission" date="2020-09" db="EMBL/GenBank/DDBJ databases">
        <authorList>
            <person name="Sun Q."/>
            <person name="Zhou Y."/>
        </authorList>
    </citation>
    <scope>NUCLEOTIDE SEQUENCE</scope>
    <source>
        <strain evidence="2">CGMCC 4.5737</strain>
    </source>
</reference>
<comment type="caution">
    <text evidence="2">The sequence shown here is derived from an EMBL/GenBank/DDBJ whole genome shotgun (WGS) entry which is preliminary data.</text>
</comment>
<dbReference type="RefSeq" id="WP_189060004.1">
    <property type="nucleotide sequence ID" value="NZ_BMMK01000020.1"/>
</dbReference>
<organism evidence="2 3">
    <name type="scientific">Longimycelium tulufanense</name>
    <dbReference type="NCBI Taxonomy" id="907463"/>
    <lineage>
        <taxon>Bacteria</taxon>
        <taxon>Bacillati</taxon>
        <taxon>Actinomycetota</taxon>
        <taxon>Actinomycetes</taxon>
        <taxon>Pseudonocardiales</taxon>
        <taxon>Pseudonocardiaceae</taxon>
        <taxon>Longimycelium</taxon>
    </lineage>
</organism>
<dbReference type="EMBL" id="BMMK01000020">
    <property type="protein sequence ID" value="GGM66156.1"/>
    <property type="molecule type" value="Genomic_DNA"/>
</dbReference>
<dbReference type="Proteomes" id="UP000637578">
    <property type="component" value="Unassembled WGS sequence"/>
</dbReference>
<sequence>MPTDHHAEVAQLLSDYRRSRDQLAAVHHALATVKESRTSDDGTVTVTVGAGGILVDLAIGDDAYRRHRPADLARLILDLTTVAVRRAAERSEQAVAAVLPSDADPRALLAGTADLRPNELAPPAPRPQPAEDDDNSEQSWLEHSYPGRRR</sequence>
<proteinExistence type="predicted"/>
<dbReference type="GO" id="GO:0003677">
    <property type="term" value="F:DNA binding"/>
    <property type="evidence" value="ECO:0007669"/>
    <property type="project" value="InterPro"/>
</dbReference>
<evidence type="ECO:0000313" key="2">
    <source>
        <dbReference type="EMBL" id="GGM66156.1"/>
    </source>
</evidence>
<reference evidence="2" key="1">
    <citation type="journal article" date="2014" name="Int. J. Syst. Evol. Microbiol.">
        <title>Complete genome sequence of Corynebacterium casei LMG S-19264T (=DSM 44701T), isolated from a smear-ripened cheese.</title>
        <authorList>
            <consortium name="US DOE Joint Genome Institute (JGI-PGF)"/>
            <person name="Walter F."/>
            <person name="Albersmeier A."/>
            <person name="Kalinowski J."/>
            <person name="Ruckert C."/>
        </authorList>
    </citation>
    <scope>NUCLEOTIDE SEQUENCE</scope>
    <source>
        <strain evidence="2">CGMCC 4.5737</strain>
    </source>
</reference>
<dbReference type="Gene3D" id="3.30.1310.10">
    <property type="entry name" value="Nucleoid-associated protein YbaB-like domain"/>
    <property type="match status" value="1"/>
</dbReference>